<dbReference type="SMART" id="SM00409">
    <property type="entry name" value="IG"/>
    <property type="match status" value="1"/>
</dbReference>
<dbReference type="InterPro" id="IPR013106">
    <property type="entry name" value="Ig_V-set"/>
</dbReference>
<keyword evidence="3 4" id="KW-0472">Membrane</keyword>
<dbReference type="PANTHER" id="PTHR11860">
    <property type="entry name" value="POLYMERIC-IMMUNOGLOBULIN RECEPTOR"/>
    <property type="match status" value="1"/>
</dbReference>
<feature type="domain" description="Immunoglobulin" evidence="5">
    <location>
        <begin position="7"/>
        <end position="102"/>
    </location>
</feature>
<dbReference type="AlphaFoldDB" id="A0AAD8ZPK2"/>
<comment type="subcellular location">
    <subcellularLocation>
        <location evidence="1">Membrane</location>
    </subcellularLocation>
</comment>
<keyword evidence="2 4" id="KW-0812">Transmembrane</keyword>
<organism evidence="6 7">
    <name type="scientific">Electrophorus voltai</name>
    <dbReference type="NCBI Taxonomy" id="2609070"/>
    <lineage>
        <taxon>Eukaryota</taxon>
        <taxon>Metazoa</taxon>
        <taxon>Chordata</taxon>
        <taxon>Craniata</taxon>
        <taxon>Vertebrata</taxon>
        <taxon>Euteleostomi</taxon>
        <taxon>Actinopterygii</taxon>
        <taxon>Neopterygii</taxon>
        <taxon>Teleostei</taxon>
        <taxon>Ostariophysi</taxon>
        <taxon>Gymnotiformes</taxon>
        <taxon>Gymnotoidei</taxon>
        <taxon>Gymnotidae</taxon>
        <taxon>Electrophorus</taxon>
    </lineage>
</organism>
<keyword evidence="7" id="KW-1185">Reference proteome</keyword>
<dbReference type="InterPro" id="IPR050671">
    <property type="entry name" value="CD300_family_receptors"/>
</dbReference>
<dbReference type="GO" id="GO:0005886">
    <property type="term" value="C:plasma membrane"/>
    <property type="evidence" value="ECO:0007669"/>
    <property type="project" value="TreeGrafter"/>
</dbReference>
<feature type="transmembrane region" description="Helical" evidence="4">
    <location>
        <begin position="147"/>
        <end position="166"/>
    </location>
</feature>
<evidence type="ECO:0000259" key="5">
    <source>
        <dbReference type="SMART" id="SM00409"/>
    </source>
</evidence>
<sequence length="302" mass="33415">VRSVASTVRVTGQVGGFVMISCSHKIADDNKKYFCRKPCKTDKDILIKSDQSSTTKYKLKDLGDGRFTVNITELQKTDSGTYWCGVERWFKDTYIEVLLTVTEAPSPSTHKTTRTVLQTETSSEISTSITTTISLFTIEIGFSTCRLASISLTSTVHCCGLMFGFAMENKDTPKQHSSLTPYQRLGILLCIAAGLVGIVIIFGIMAFLHNTRGDTRKQNPPGYEYSTISSTSGLDEESLYSHIYFTAISHPHSFNQETHTTTPKATNPSSYAAITCCIDGLLYPGLEEQTLITRVLYRLESC</sequence>
<comment type="caution">
    <text evidence="6">The sequence shown here is derived from an EMBL/GenBank/DDBJ whole genome shotgun (WGS) entry which is preliminary data.</text>
</comment>
<name>A0AAD8ZPK2_9TELE</name>
<accession>A0AAD8ZPK2</accession>
<dbReference type="EMBL" id="JAROKS010000006">
    <property type="protein sequence ID" value="KAK1803112.1"/>
    <property type="molecule type" value="Genomic_DNA"/>
</dbReference>
<dbReference type="Proteomes" id="UP001239994">
    <property type="component" value="Unassembled WGS sequence"/>
</dbReference>
<dbReference type="SUPFAM" id="SSF48726">
    <property type="entry name" value="Immunoglobulin"/>
    <property type="match status" value="1"/>
</dbReference>
<dbReference type="Pfam" id="PF07686">
    <property type="entry name" value="V-set"/>
    <property type="match status" value="1"/>
</dbReference>
<reference evidence="6" key="1">
    <citation type="submission" date="2023-03" db="EMBL/GenBank/DDBJ databases">
        <title>Electrophorus voltai genome.</title>
        <authorList>
            <person name="Bian C."/>
        </authorList>
    </citation>
    <scope>NUCLEOTIDE SEQUENCE</scope>
    <source>
        <strain evidence="6">CB-2022</strain>
        <tissue evidence="6">Muscle</tissue>
    </source>
</reference>
<evidence type="ECO:0000256" key="4">
    <source>
        <dbReference type="SAM" id="Phobius"/>
    </source>
</evidence>
<evidence type="ECO:0000256" key="1">
    <source>
        <dbReference type="ARBA" id="ARBA00004370"/>
    </source>
</evidence>
<keyword evidence="4" id="KW-1133">Transmembrane helix</keyword>
<evidence type="ECO:0000256" key="2">
    <source>
        <dbReference type="ARBA" id="ARBA00022692"/>
    </source>
</evidence>
<dbReference type="InterPro" id="IPR013783">
    <property type="entry name" value="Ig-like_fold"/>
</dbReference>
<evidence type="ECO:0000313" key="7">
    <source>
        <dbReference type="Proteomes" id="UP001239994"/>
    </source>
</evidence>
<protein>
    <recommendedName>
        <fullName evidence="5">Immunoglobulin domain-containing protein</fullName>
    </recommendedName>
</protein>
<gene>
    <name evidence="6" type="ORF">P4O66_021650</name>
</gene>
<feature type="non-terminal residue" evidence="6">
    <location>
        <position position="1"/>
    </location>
</feature>
<dbReference type="InterPro" id="IPR003599">
    <property type="entry name" value="Ig_sub"/>
</dbReference>
<dbReference type="PANTHER" id="PTHR11860:SF87">
    <property type="entry name" value="CMRF35-LIKE MOLECULE 8"/>
    <property type="match status" value="1"/>
</dbReference>
<proteinExistence type="predicted"/>
<dbReference type="GO" id="GO:0004888">
    <property type="term" value="F:transmembrane signaling receptor activity"/>
    <property type="evidence" value="ECO:0007669"/>
    <property type="project" value="TreeGrafter"/>
</dbReference>
<evidence type="ECO:0000256" key="3">
    <source>
        <dbReference type="ARBA" id="ARBA00023136"/>
    </source>
</evidence>
<dbReference type="InterPro" id="IPR036179">
    <property type="entry name" value="Ig-like_dom_sf"/>
</dbReference>
<evidence type="ECO:0000313" key="6">
    <source>
        <dbReference type="EMBL" id="KAK1803112.1"/>
    </source>
</evidence>
<dbReference type="Gene3D" id="2.60.40.10">
    <property type="entry name" value="Immunoglobulins"/>
    <property type="match status" value="1"/>
</dbReference>
<feature type="transmembrane region" description="Helical" evidence="4">
    <location>
        <begin position="186"/>
        <end position="208"/>
    </location>
</feature>